<dbReference type="SUPFAM" id="SSF46565">
    <property type="entry name" value="Chaperone J-domain"/>
    <property type="match status" value="1"/>
</dbReference>
<comment type="caution">
    <text evidence="6">The sequence shown here is derived from an EMBL/GenBank/DDBJ whole genome shotgun (WGS) entry which is preliminary data.</text>
</comment>
<dbReference type="InterPro" id="IPR036869">
    <property type="entry name" value="J_dom_sf"/>
</dbReference>
<dbReference type="EMBL" id="JAIRAU010000001">
    <property type="protein sequence ID" value="MBZ5708266.1"/>
    <property type="molecule type" value="Genomic_DNA"/>
</dbReference>
<dbReference type="Pfam" id="PF13181">
    <property type="entry name" value="TPR_8"/>
    <property type="match status" value="1"/>
</dbReference>
<feature type="repeat" description="TPR" evidence="4">
    <location>
        <begin position="415"/>
        <end position="448"/>
    </location>
</feature>
<dbReference type="InterPro" id="IPR011990">
    <property type="entry name" value="TPR-like_helical_dom_sf"/>
</dbReference>
<feature type="repeat" description="TPR" evidence="4">
    <location>
        <begin position="488"/>
        <end position="521"/>
    </location>
</feature>
<evidence type="ECO:0000256" key="4">
    <source>
        <dbReference type="PROSITE-ProRule" id="PRU00339"/>
    </source>
</evidence>
<dbReference type="InterPro" id="IPR001623">
    <property type="entry name" value="DnaJ_domain"/>
</dbReference>
<evidence type="ECO:0000259" key="5">
    <source>
        <dbReference type="PROSITE" id="PS50076"/>
    </source>
</evidence>
<keyword evidence="4" id="KW-0802">TPR repeat</keyword>
<keyword evidence="2" id="KW-0732">Signal</keyword>
<evidence type="ECO:0000313" key="6">
    <source>
        <dbReference type="EMBL" id="MBZ5708266.1"/>
    </source>
</evidence>
<feature type="domain" description="J" evidence="5">
    <location>
        <begin position="323"/>
        <end position="394"/>
    </location>
</feature>
<evidence type="ECO:0000313" key="7">
    <source>
        <dbReference type="Proteomes" id="UP001139031"/>
    </source>
</evidence>
<accession>A0ABS7TJ89</accession>
<evidence type="ECO:0000256" key="1">
    <source>
        <dbReference type="ARBA" id="ARBA00004240"/>
    </source>
</evidence>
<dbReference type="SUPFAM" id="SSF160246">
    <property type="entry name" value="EspE N-terminal domain-like"/>
    <property type="match status" value="1"/>
</dbReference>
<dbReference type="InterPro" id="IPR019734">
    <property type="entry name" value="TPR_rpt"/>
</dbReference>
<comment type="subcellular location">
    <subcellularLocation>
        <location evidence="1">Endoplasmic reticulum</location>
    </subcellularLocation>
</comment>
<dbReference type="PANTHER" id="PTHR44140:SF2">
    <property type="entry name" value="LD25575P"/>
    <property type="match status" value="1"/>
</dbReference>
<dbReference type="SMART" id="SM00028">
    <property type="entry name" value="TPR"/>
    <property type="match status" value="2"/>
</dbReference>
<dbReference type="Pfam" id="PF14332">
    <property type="entry name" value="DUF4388"/>
    <property type="match status" value="1"/>
</dbReference>
<reference evidence="6" key="1">
    <citation type="submission" date="2021-08" db="EMBL/GenBank/DDBJ databases">
        <authorList>
            <person name="Stevens D.C."/>
        </authorList>
    </citation>
    <scope>NUCLEOTIDE SEQUENCE</scope>
    <source>
        <strain evidence="6">DSM 53165</strain>
    </source>
</reference>
<dbReference type="SUPFAM" id="SSF48452">
    <property type="entry name" value="TPR-like"/>
    <property type="match status" value="1"/>
</dbReference>
<sequence length="550" mass="59884">METAPPSADPQVVDLARMSLPRLMFALLHRRFTGTITLTPPAADAPGRGEGAGSRRVWFQGGMPIFTDFTSPHDSIGQVLVDLGLIEAAERDRAMAELARLAQPGAPRERFGHYLVRRRLVTGGQLRKALRVQCARKVVHLFALRAGTVHVAAGDAAAAESDASQPTQVNTLELIHAGVVAHFDQRRIAAEMGLLLDGPLRLRSSLDRYRAQFHFSRGDEAVVDALRPGNLYVTDVARLSGQPEARVAQVVYTLWACQMLKSANAPPEQSTGPIATLPEATGSSTPVLSHSQAAGLRERDGLRAAEFAGELERLEAAIAGGANAFDLLGLATTADRAQIRAAWHVLSRRFHPDSLPHQGLGHLRDRSQSVFAALSEAYQRLSDDAQREQIVALLRGGPVAPRASAGPSAQAVLESEVVVREGDKLLRAGNFDRAIERYRKAAALNPDELEIRAAVAWCEYQLAADKAAVRDATRAVLFEVLARQPRCVRAHYDLGLLSLGSGDDDQALLHFNHVLEMEPDNIDAKRQIHAIQLRRSTPEGPRRKLFGPRR</sequence>
<dbReference type="PROSITE" id="PS50005">
    <property type="entry name" value="TPR"/>
    <property type="match status" value="2"/>
</dbReference>
<dbReference type="Proteomes" id="UP001139031">
    <property type="component" value="Unassembled WGS sequence"/>
</dbReference>
<dbReference type="PRINTS" id="PR00625">
    <property type="entry name" value="JDOMAIN"/>
</dbReference>
<dbReference type="PROSITE" id="PS50076">
    <property type="entry name" value="DNAJ_2"/>
    <property type="match status" value="1"/>
</dbReference>
<evidence type="ECO:0000256" key="2">
    <source>
        <dbReference type="ARBA" id="ARBA00022729"/>
    </source>
</evidence>
<dbReference type="Gene3D" id="1.10.287.110">
    <property type="entry name" value="DnaJ domain"/>
    <property type="match status" value="1"/>
</dbReference>
<gene>
    <name evidence="6" type="ORF">K7C98_03280</name>
</gene>
<dbReference type="Gene3D" id="1.25.40.10">
    <property type="entry name" value="Tetratricopeptide repeat domain"/>
    <property type="match status" value="1"/>
</dbReference>
<proteinExistence type="predicted"/>
<keyword evidence="3" id="KW-0256">Endoplasmic reticulum</keyword>
<organism evidence="6 7">
    <name type="scientific">Nannocystis pusilla</name>
    <dbReference type="NCBI Taxonomy" id="889268"/>
    <lineage>
        <taxon>Bacteria</taxon>
        <taxon>Pseudomonadati</taxon>
        <taxon>Myxococcota</taxon>
        <taxon>Polyangia</taxon>
        <taxon>Nannocystales</taxon>
        <taxon>Nannocystaceae</taxon>
        <taxon>Nannocystis</taxon>
    </lineage>
</organism>
<dbReference type="InterPro" id="IPR025497">
    <property type="entry name" value="PatA-like_N"/>
</dbReference>
<dbReference type="Pfam" id="PF00226">
    <property type="entry name" value="DnaJ"/>
    <property type="match status" value="1"/>
</dbReference>
<dbReference type="PANTHER" id="PTHR44140">
    <property type="entry name" value="LD25575P"/>
    <property type="match status" value="1"/>
</dbReference>
<name>A0ABS7TJ89_9BACT</name>
<dbReference type="InterPro" id="IPR051727">
    <property type="entry name" value="DnaJ_C3_Co-chaperones"/>
</dbReference>
<dbReference type="CDD" id="cd06257">
    <property type="entry name" value="DnaJ"/>
    <property type="match status" value="1"/>
</dbReference>
<protein>
    <submittedName>
        <fullName evidence="6">DnaJ domain-containing protein</fullName>
    </submittedName>
</protein>
<dbReference type="RefSeq" id="WP_224190017.1">
    <property type="nucleotide sequence ID" value="NZ_JAIRAU010000001.1"/>
</dbReference>
<dbReference type="InterPro" id="IPR037257">
    <property type="entry name" value="T2SS_E_N_sf"/>
</dbReference>
<dbReference type="SMART" id="SM00271">
    <property type="entry name" value="DnaJ"/>
    <property type="match status" value="1"/>
</dbReference>
<keyword evidence="7" id="KW-1185">Reference proteome</keyword>
<evidence type="ECO:0000256" key="3">
    <source>
        <dbReference type="ARBA" id="ARBA00022824"/>
    </source>
</evidence>